<dbReference type="Gene3D" id="2.60.120.10">
    <property type="entry name" value="Jelly Rolls"/>
    <property type="match status" value="1"/>
</dbReference>
<dbReference type="SUPFAM" id="SSF51182">
    <property type="entry name" value="RmlC-like cupins"/>
    <property type="match status" value="1"/>
</dbReference>
<evidence type="ECO:0000256" key="1">
    <source>
        <dbReference type="SAM" id="MobiDB-lite"/>
    </source>
</evidence>
<dbReference type="InterPro" id="IPR011051">
    <property type="entry name" value="RmlC_Cupin_sf"/>
</dbReference>
<protein>
    <recommendedName>
        <fullName evidence="5">Cupin domain protein</fullName>
    </recommendedName>
</protein>
<keyword evidence="2" id="KW-0732">Signal</keyword>
<evidence type="ECO:0008006" key="5">
    <source>
        <dbReference type="Google" id="ProtNLM"/>
    </source>
</evidence>
<comment type="caution">
    <text evidence="3">The sequence shown here is derived from an EMBL/GenBank/DDBJ whole genome shotgun (WGS) entry which is preliminary data.</text>
</comment>
<sequence length="246" mass="26421">MSALSLPGIAACNAAANLIIALMCLVTPIASSAQTGGTCIPVAERKTEFGCFVHAEEHLQGLPRGPLYWHIDRFASRPAAEAAKERNGTVVEILGQVWLFTIARKSWQASSGEPVGNVGPLKLPVAKAFMATYMEGNFKPGMQSTVHRHPGTEAWLVLSGAQCLETPHGKQIGRPGAPPVIVPPGEPMLLTGIGKEQGHWLVLILMDASMPRGFPADDWAPKHTCERAQSRMQSGEPLPRRVPGRE</sequence>
<dbReference type="Proteomes" id="UP000055019">
    <property type="component" value="Unassembled WGS sequence"/>
</dbReference>
<dbReference type="RefSeq" id="WP_143749391.1">
    <property type="nucleotide sequence ID" value="NZ_FCOM02000061.1"/>
</dbReference>
<accession>A0A158KWX1</accession>
<reference evidence="3" key="1">
    <citation type="submission" date="2016-01" db="EMBL/GenBank/DDBJ databases">
        <authorList>
            <person name="Peeters C."/>
        </authorList>
    </citation>
    <scope>NUCLEOTIDE SEQUENCE [LARGE SCALE GENOMIC DNA]</scope>
    <source>
        <strain evidence="3">LMG 29317</strain>
    </source>
</reference>
<organism evidence="3 4">
    <name type="scientific">Caballeronia arvi</name>
    <dbReference type="NCBI Taxonomy" id="1777135"/>
    <lineage>
        <taxon>Bacteria</taxon>
        <taxon>Pseudomonadati</taxon>
        <taxon>Pseudomonadota</taxon>
        <taxon>Betaproteobacteria</taxon>
        <taxon>Burkholderiales</taxon>
        <taxon>Burkholderiaceae</taxon>
        <taxon>Caballeronia</taxon>
    </lineage>
</organism>
<dbReference type="EMBL" id="FCOM02000061">
    <property type="protein sequence ID" value="SAL85465.1"/>
    <property type="molecule type" value="Genomic_DNA"/>
</dbReference>
<feature type="region of interest" description="Disordered" evidence="1">
    <location>
        <begin position="225"/>
        <end position="246"/>
    </location>
</feature>
<evidence type="ECO:0000313" key="3">
    <source>
        <dbReference type="EMBL" id="SAL85465.1"/>
    </source>
</evidence>
<feature type="signal peptide" evidence="2">
    <location>
        <begin position="1"/>
        <end position="33"/>
    </location>
</feature>
<evidence type="ECO:0000313" key="4">
    <source>
        <dbReference type="Proteomes" id="UP000055019"/>
    </source>
</evidence>
<feature type="chain" id="PRO_5007627953" description="Cupin domain protein" evidence="2">
    <location>
        <begin position="34"/>
        <end position="246"/>
    </location>
</feature>
<keyword evidence="4" id="KW-1185">Reference proteome</keyword>
<name>A0A158KWX1_9BURK</name>
<gene>
    <name evidence="3" type="ORF">AWB74_07312</name>
</gene>
<dbReference type="OrthoDB" id="8017763at2"/>
<dbReference type="AlphaFoldDB" id="A0A158KWX1"/>
<dbReference type="InterPro" id="IPR014710">
    <property type="entry name" value="RmlC-like_jellyroll"/>
</dbReference>
<evidence type="ECO:0000256" key="2">
    <source>
        <dbReference type="SAM" id="SignalP"/>
    </source>
</evidence>
<proteinExistence type="predicted"/>